<sequence>MKKIVLSVLLLLLTGVIAVAAYGYYLLDDTRVVATSEKLSAADKISKGEYLVKAGNCMGCHTARGGAAFAGGRLLQTDFGNFKTPNITPDVKTGIGSWTAEDFWQALHNGKSKDGSLLYPSFPYTNYTQVSRDDADAMYAYLMSLPMVEKPNQAHELRFPYNKRALLAFWRAAYFRPASYQVDQSKSAEWNRGAYLVNGLGHCSACHGSRNGLGANAGVSDLSGGELASWYAPALTNSKEVNLAKWPAEELIVLLKSGVNQHTAVSGPMAEVVAGSTQYLSNTDIKSMAAYLQAIPTVQVAEKDILDKAMAGTELGAERMDAVLKQGGALYKTHCLDCHGAQGEGVANIYPALQANPAVLSHALSNPVRMVLSGGFPPVTRDNPRPYGMPPFAHTLTDNEVALVLSYVRNAWGNKAGVLTSSEVNRYRSAAME</sequence>
<comment type="caution">
    <text evidence="6">The sequence shown here is derived from an EMBL/GenBank/DDBJ whole genome shotgun (WGS) entry which is preliminary data.</text>
</comment>
<dbReference type="Pfam" id="PF00034">
    <property type="entry name" value="Cytochrom_C"/>
    <property type="match status" value="3"/>
</dbReference>
<evidence type="ECO:0000256" key="1">
    <source>
        <dbReference type="ARBA" id="ARBA00022617"/>
    </source>
</evidence>
<keyword evidence="7" id="KW-1185">Reference proteome</keyword>
<accession>A0ABR6Z505</accession>
<keyword evidence="3 4" id="KW-0408">Iron</keyword>
<feature type="domain" description="Cytochrome c" evidence="5">
    <location>
        <begin position="43"/>
        <end position="146"/>
    </location>
</feature>
<name>A0ABR6Z505_9BURK</name>
<dbReference type="InterPro" id="IPR051459">
    <property type="entry name" value="Cytochrome_c-type_DH"/>
</dbReference>
<proteinExistence type="predicted"/>
<gene>
    <name evidence="6" type="ORF">H8L47_04060</name>
</gene>
<dbReference type="EMBL" id="JACOFX010000001">
    <property type="protein sequence ID" value="MBC3906728.1"/>
    <property type="molecule type" value="Genomic_DNA"/>
</dbReference>
<dbReference type="PANTHER" id="PTHR35008:SF4">
    <property type="entry name" value="BLL4482 PROTEIN"/>
    <property type="match status" value="1"/>
</dbReference>
<keyword evidence="1 4" id="KW-0349">Heme</keyword>
<evidence type="ECO:0000256" key="3">
    <source>
        <dbReference type="ARBA" id="ARBA00023004"/>
    </source>
</evidence>
<evidence type="ECO:0000256" key="4">
    <source>
        <dbReference type="PROSITE-ProRule" id="PRU00433"/>
    </source>
</evidence>
<feature type="domain" description="Cytochrome c" evidence="5">
    <location>
        <begin position="322"/>
        <end position="412"/>
    </location>
</feature>
<dbReference type="InterPro" id="IPR014353">
    <property type="entry name" value="Membr-bd_ADH_cyt_c"/>
</dbReference>
<feature type="domain" description="Cytochrome c" evidence="5">
    <location>
        <begin position="188"/>
        <end position="296"/>
    </location>
</feature>
<dbReference type="Gene3D" id="1.10.760.10">
    <property type="entry name" value="Cytochrome c-like domain"/>
    <property type="match status" value="3"/>
</dbReference>
<dbReference type="PIRSF" id="PIRSF000018">
    <property type="entry name" value="Mb_ADH_cyt_c"/>
    <property type="match status" value="1"/>
</dbReference>
<reference evidence="6 7" key="1">
    <citation type="submission" date="2020-08" db="EMBL/GenBank/DDBJ databases">
        <title>Novel species isolated from subtropical streams in China.</title>
        <authorList>
            <person name="Lu H."/>
        </authorList>
    </citation>
    <scope>NUCLEOTIDE SEQUENCE [LARGE SCALE GENOMIC DNA]</scope>
    <source>
        <strain evidence="6 7">NL8W</strain>
    </source>
</reference>
<dbReference type="Proteomes" id="UP000646911">
    <property type="component" value="Unassembled WGS sequence"/>
</dbReference>
<protein>
    <submittedName>
        <fullName evidence="6">Cytochrome c</fullName>
    </submittedName>
</protein>
<dbReference type="SUPFAM" id="SSF46626">
    <property type="entry name" value="Cytochrome c"/>
    <property type="match status" value="3"/>
</dbReference>
<dbReference type="RefSeq" id="WP_186951903.1">
    <property type="nucleotide sequence ID" value="NZ_JACOFX010000001.1"/>
</dbReference>
<dbReference type="PROSITE" id="PS51007">
    <property type="entry name" value="CYTC"/>
    <property type="match status" value="3"/>
</dbReference>
<evidence type="ECO:0000313" key="7">
    <source>
        <dbReference type="Proteomes" id="UP000646911"/>
    </source>
</evidence>
<dbReference type="InterPro" id="IPR036909">
    <property type="entry name" value="Cyt_c-like_dom_sf"/>
</dbReference>
<evidence type="ECO:0000256" key="2">
    <source>
        <dbReference type="ARBA" id="ARBA00022723"/>
    </source>
</evidence>
<organism evidence="6 7">
    <name type="scientific">Undibacterium umbellatum</name>
    <dbReference type="NCBI Taxonomy" id="2762300"/>
    <lineage>
        <taxon>Bacteria</taxon>
        <taxon>Pseudomonadati</taxon>
        <taxon>Pseudomonadota</taxon>
        <taxon>Betaproteobacteria</taxon>
        <taxon>Burkholderiales</taxon>
        <taxon>Oxalobacteraceae</taxon>
        <taxon>Undibacterium</taxon>
    </lineage>
</organism>
<keyword evidence="2 4" id="KW-0479">Metal-binding</keyword>
<evidence type="ECO:0000259" key="5">
    <source>
        <dbReference type="PROSITE" id="PS51007"/>
    </source>
</evidence>
<dbReference type="InterPro" id="IPR009056">
    <property type="entry name" value="Cyt_c-like_dom"/>
</dbReference>
<evidence type="ECO:0000313" key="6">
    <source>
        <dbReference type="EMBL" id="MBC3906728.1"/>
    </source>
</evidence>
<dbReference type="PANTHER" id="PTHR35008">
    <property type="entry name" value="BLL4482 PROTEIN-RELATED"/>
    <property type="match status" value="1"/>
</dbReference>